<feature type="region of interest" description="Disordered" evidence="8">
    <location>
        <begin position="257"/>
        <end position="282"/>
    </location>
</feature>
<sequence length="593" mass="66510">MCLRCHAIGPDEFYPNERDALIQLRESVKSSLNLHLIWTGPPCQDNKSRWVGIACSNGHVIHIVLDGYQLTGSLPPTFLQNITYLSKLSLGNNSILGSLPNLGGLVYLKLIFLSDNKFSGSIPLEYVNLPKLKRLELQENYLMGNIPPFDQPSLTTFNISSNFLEGPIPQTPVLQKFPENSYSHNLELCGKPLGRLCPNVSSPPVGAPPPSPNLPEKKEKALKVWTIVLIGLATALVPFMVMFLFLCHHRRVYGKENDGDNKVDGSAEWPNKKMQNSGSTGDPERIVELDFFDKERPVFDLDDLLRASAEMLGKGRLGSTYKAILESGSVVAVKRLKEMNGLEKKEFVQQMQLLGRLAHENVVKIISFYYAKDEKLVIYEYVSHASLFELLHDNHGPGRIPLDWASRLSIVKGIAKGLTYLHQSLPSHKVPHANLKSSNILIHHSNHNYQATLVDFGFLPLLRARSSSRKLAVGRCPEFLQGKKLTHKADVYCFGIILLEVITGRNPSISKGDGDDDLSDWVRLVVENDWSTDILDLEILPDKGGHNKMLKLTEIALECTDAAPEKRPKMSFVFRKIEELEQENPEQEDVERI</sequence>
<organism evidence="11 12">
    <name type="scientific">Kingdonia uniflora</name>
    <dbReference type="NCBI Taxonomy" id="39325"/>
    <lineage>
        <taxon>Eukaryota</taxon>
        <taxon>Viridiplantae</taxon>
        <taxon>Streptophyta</taxon>
        <taxon>Embryophyta</taxon>
        <taxon>Tracheophyta</taxon>
        <taxon>Spermatophyta</taxon>
        <taxon>Magnoliopsida</taxon>
        <taxon>Ranunculales</taxon>
        <taxon>Circaeasteraceae</taxon>
        <taxon>Kingdonia</taxon>
    </lineage>
</organism>
<dbReference type="InterPro" id="IPR032675">
    <property type="entry name" value="LRR_dom_sf"/>
</dbReference>
<dbReference type="Gene3D" id="3.80.10.10">
    <property type="entry name" value="Ribonuclease Inhibitor"/>
    <property type="match status" value="1"/>
</dbReference>
<dbReference type="GO" id="GO:0005524">
    <property type="term" value="F:ATP binding"/>
    <property type="evidence" value="ECO:0007669"/>
    <property type="project" value="InterPro"/>
</dbReference>
<dbReference type="PANTHER" id="PTHR48007:SF40">
    <property type="entry name" value="SERINE-THREONINE_TYROSINE-PROTEIN KINASE CATALYTIC DOMAIN-CONTAINING PROTEIN"/>
    <property type="match status" value="1"/>
</dbReference>
<dbReference type="InterPro" id="IPR011009">
    <property type="entry name" value="Kinase-like_dom_sf"/>
</dbReference>
<keyword evidence="2" id="KW-0433">Leucine-rich repeat</keyword>
<dbReference type="EMBL" id="JACGCM010001726">
    <property type="protein sequence ID" value="KAF6150701.1"/>
    <property type="molecule type" value="Genomic_DNA"/>
</dbReference>
<dbReference type="GO" id="GO:0004672">
    <property type="term" value="F:protein kinase activity"/>
    <property type="evidence" value="ECO:0007669"/>
    <property type="project" value="InterPro"/>
</dbReference>
<evidence type="ECO:0000259" key="10">
    <source>
        <dbReference type="PROSITE" id="PS50011"/>
    </source>
</evidence>
<accession>A0A7J7M734</accession>
<dbReference type="Gene3D" id="1.10.510.10">
    <property type="entry name" value="Transferase(Phosphotransferase) domain 1"/>
    <property type="match status" value="1"/>
</dbReference>
<proteinExistence type="predicted"/>
<evidence type="ECO:0000256" key="1">
    <source>
        <dbReference type="ARBA" id="ARBA00004167"/>
    </source>
</evidence>
<dbReference type="InterPro" id="IPR046959">
    <property type="entry name" value="PRK1-6/SRF4-like"/>
</dbReference>
<dbReference type="Pfam" id="PF00069">
    <property type="entry name" value="Pkinase"/>
    <property type="match status" value="1"/>
</dbReference>
<comment type="caution">
    <text evidence="11">The sequence shown here is derived from an EMBL/GenBank/DDBJ whole genome shotgun (WGS) entry which is preliminary data.</text>
</comment>
<reference evidence="11 12" key="1">
    <citation type="journal article" date="2020" name="IScience">
        <title>Genome Sequencing of the Endangered Kingdonia uniflora (Circaeasteraceae, Ranunculales) Reveals Potential Mechanisms of Evolutionary Specialization.</title>
        <authorList>
            <person name="Sun Y."/>
            <person name="Deng T."/>
            <person name="Zhang A."/>
            <person name="Moore M.J."/>
            <person name="Landis J.B."/>
            <person name="Lin N."/>
            <person name="Zhang H."/>
            <person name="Zhang X."/>
            <person name="Huang J."/>
            <person name="Zhang X."/>
            <person name="Sun H."/>
            <person name="Wang H."/>
        </authorList>
    </citation>
    <scope>NUCLEOTIDE SEQUENCE [LARGE SCALE GENOMIC DNA]</scope>
    <source>
        <strain evidence="11">TB1705</strain>
        <tissue evidence="11">Leaf</tissue>
    </source>
</reference>
<protein>
    <recommendedName>
        <fullName evidence="10">Protein kinase domain-containing protein</fullName>
    </recommendedName>
</protein>
<evidence type="ECO:0000256" key="6">
    <source>
        <dbReference type="ARBA" id="ARBA00022989"/>
    </source>
</evidence>
<dbReference type="Gene3D" id="3.30.200.20">
    <property type="entry name" value="Phosphorylase Kinase, domain 1"/>
    <property type="match status" value="1"/>
</dbReference>
<keyword evidence="3 9" id="KW-0812">Transmembrane</keyword>
<evidence type="ECO:0000256" key="5">
    <source>
        <dbReference type="ARBA" id="ARBA00022737"/>
    </source>
</evidence>
<dbReference type="PROSITE" id="PS50011">
    <property type="entry name" value="PROTEIN_KINASE_DOM"/>
    <property type="match status" value="1"/>
</dbReference>
<gene>
    <name evidence="11" type="ORF">GIB67_020784</name>
</gene>
<dbReference type="AlphaFoldDB" id="A0A7J7M734"/>
<evidence type="ECO:0000256" key="8">
    <source>
        <dbReference type="SAM" id="MobiDB-lite"/>
    </source>
</evidence>
<keyword evidence="12" id="KW-1185">Reference proteome</keyword>
<comment type="subcellular location">
    <subcellularLocation>
        <location evidence="1">Membrane</location>
        <topology evidence="1">Single-pass membrane protein</topology>
    </subcellularLocation>
</comment>
<keyword evidence="7 9" id="KW-0472">Membrane</keyword>
<feature type="transmembrane region" description="Helical" evidence="9">
    <location>
        <begin position="224"/>
        <end position="246"/>
    </location>
</feature>
<keyword evidence="6 9" id="KW-1133">Transmembrane helix</keyword>
<dbReference type="InterPro" id="IPR000719">
    <property type="entry name" value="Prot_kinase_dom"/>
</dbReference>
<name>A0A7J7M734_9MAGN</name>
<evidence type="ECO:0000313" key="12">
    <source>
        <dbReference type="Proteomes" id="UP000541444"/>
    </source>
</evidence>
<feature type="domain" description="Protein kinase" evidence="10">
    <location>
        <begin position="306"/>
        <end position="580"/>
    </location>
</feature>
<evidence type="ECO:0000256" key="2">
    <source>
        <dbReference type="ARBA" id="ARBA00022614"/>
    </source>
</evidence>
<dbReference type="Proteomes" id="UP000541444">
    <property type="component" value="Unassembled WGS sequence"/>
</dbReference>
<evidence type="ECO:0000313" key="11">
    <source>
        <dbReference type="EMBL" id="KAF6150701.1"/>
    </source>
</evidence>
<keyword evidence="5" id="KW-0677">Repeat</keyword>
<keyword evidence="4" id="KW-0732">Signal</keyword>
<dbReference type="FunFam" id="3.80.10.10:FF:000129">
    <property type="entry name" value="Leucine-rich repeat receptor-like kinase"/>
    <property type="match status" value="1"/>
</dbReference>
<evidence type="ECO:0000256" key="9">
    <source>
        <dbReference type="SAM" id="Phobius"/>
    </source>
</evidence>
<evidence type="ECO:0000256" key="7">
    <source>
        <dbReference type="ARBA" id="ARBA00023136"/>
    </source>
</evidence>
<dbReference type="SUPFAM" id="SSF56112">
    <property type="entry name" value="Protein kinase-like (PK-like)"/>
    <property type="match status" value="1"/>
</dbReference>
<dbReference type="PANTHER" id="PTHR48007">
    <property type="entry name" value="LEUCINE-RICH REPEAT RECEPTOR-LIKE PROTEIN KINASE PXC1"/>
    <property type="match status" value="1"/>
</dbReference>
<dbReference type="SUPFAM" id="SSF52058">
    <property type="entry name" value="L domain-like"/>
    <property type="match status" value="1"/>
</dbReference>
<dbReference type="GO" id="GO:0016020">
    <property type="term" value="C:membrane"/>
    <property type="evidence" value="ECO:0007669"/>
    <property type="project" value="UniProtKB-SubCell"/>
</dbReference>
<dbReference type="OrthoDB" id="772719at2759"/>
<evidence type="ECO:0000256" key="4">
    <source>
        <dbReference type="ARBA" id="ARBA00022729"/>
    </source>
</evidence>
<evidence type="ECO:0000256" key="3">
    <source>
        <dbReference type="ARBA" id="ARBA00022692"/>
    </source>
</evidence>